<reference evidence="4 5" key="1">
    <citation type="journal article" date="2015" name="Plant Cell">
        <title>Oil accumulation by the oleaginous diatom Fistulifera solaris as revealed by the genome and transcriptome.</title>
        <authorList>
            <person name="Tanaka T."/>
            <person name="Maeda Y."/>
            <person name="Veluchamy A."/>
            <person name="Tanaka M."/>
            <person name="Abida H."/>
            <person name="Marechal E."/>
            <person name="Bowler C."/>
            <person name="Muto M."/>
            <person name="Sunaga Y."/>
            <person name="Tanaka M."/>
            <person name="Yoshino T."/>
            <person name="Taniguchi T."/>
            <person name="Fukuda Y."/>
            <person name="Nemoto M."/>
            <person name="Matsumoto M."/>
            <person name="Wong P.S."/>
            <person name="Aburatani S."/>
            <person name="Fujibuchi W."/>
        </authorList>
    </citation>
    <scope>NUCLEOTIDE SEQUENCE [LARGE SCALE GENOMIC DNA]</scope>
    <source>
        <strain evidence="4 5">JPCC DA0580</strain>
    </source>
</reference>
<feature type="region of interest" description="Disordered" evidence="2">
    <location>
        <begin position="1"/>
        <end position="74"/>
    </location>
</feature>
<feature type="compositionally biased region" description="Acidic residues" evidence="2">
    <location>
        <begin position="30"/>
        <end position="40"/>
    </location>
</feature>
<evidence type="ECO:0000256" key="1">
    <source>
        <dbReference type="SAM" id="Coils"/>
    </source>
</evidence>
<name>A0A1Z5KNK0_FISSO</name>
<evidence type="ECO:0000259" key="3">
    <source>
        <dbReference type="PROSITE" id="PS50217"/>
    </source>
</evidence>
<dbReference type="AlphaFoldDB" id="A0A1Z5KNK0"/>
<dbReference type="Gene3D" id="1.20.5.170">
    <property type="match status" value="1"/>
</dbReference>
<dbReference type="EMBL" id="BDSP01000257">
    <property type="protein sequence ID" value="GAX27508.1"/>
    <property type="molecule type" value="Genomic_DNA"/>
</dbReference>
<accession>A0A1Z5KNK0</accession>
<comment type="caution">
    <text evidence="4">The sequence shown here is derived from an EMBL/GenBank/DDBJ whole genome shotgun (WGS) entry which is preliminary data.</text>
</comment>
<feature type="domain" description="BZIP" evidence="3">
    <location>
        <begin position="81"/>
        <end position="132"/>
    </location>
</feature>
<protein>
    <recommendedName>
        <fullName evidence="3">BZIP domain-containing protein</fullName>
    </recommendedName>
</protein>
<feature type="compositionally biased region" description="Basic and acidic residues" evidence="2">
    <location>
        <begin position="1"/>
        <end position="15"/>
    </location>
</feature>
<sequence length="132" mass="15605">MKDDKDTKKTDPAEARKRRKAIITSQRDEGDNEMETETDSSEPKKRKADDAPPHHNKGKKKTQVRYDPSVPMNKDQLAAWRREARRVRNRESAAASRQRIRSRINELEDELDEWKDKYEKAMERLKSLEQAK</sequence>
<feature type="compositionally biased region" description="Basic and acidic residues" evidence="2">
    <location>
        <begin position="41"/>
        <end position="53"/>
    </location>
</feature>
<dbReference type="InParanoid" id="A0A1Z5KNK0"/>
<dbReference type="OrthoDB" id="49471at2759"/>
<feature type="compositionally biased region" description="Basic residues" evidence="2">
    <location>
        <begin position="54"/>
        <end position="63"/>
    </location>
</feature>
<dbReference type="Pfam" id="PF00170">
    <property type="entry name" value="bZIP_1"/>
    <property type="match status" value="1"/>
</dbReference>
<proteinExistence type="predicted"/>
<dbReference type="PROSITE" id="PS00036">
    <property type="entry name" value="BZIP_BASIC"/>
    <property type="match status" value="1"/>
</dbReference>
<dbReference type="InterPro" id="IPR004827">
    <property type="entry name" value="bZIP"/>
</dbReference>
<dbReference type="SUPFAM" id="SSF57959">
    <property type="entry name" value="Leucine zipper domain"/>
    <property type="match status" value="1"/>
</dbReference>
<keyword evidence="1" id="KW-0175">Coiled coil</keyword>
<dbReference type="PROSITE" id="PS50217">
    <property type="entry name" value="BZIP"/>
    <property type="match status" value="1"/>
</dbReference>
<evidence type="ECO:0000313" key="4">
    <source>
        <dbReference type="EMBL" id="GAX27508.1"/>
    </source>
</evidence>
<evidence type="ECO:0000313" key="5">
    <source>
        <dbReference type="Proteomes" id="UP000198406"/>
    </source>
</evidence>
<organism evidence="4 5">
    <name type="scientific">Fistulifera solaris</name>
    <name type="common">Oleaginous diatom</name>
    <dbReference type="NCBI Taxonomy" id="1519565"/>
    <lineage>
        <taxon>Eukaryota</taxon>
        <taxon>Sar</taxon>
        <taxon>Stramenopiles</taxon>
        <taxon>Ochrophyta</taxon>
        <taxon>Bacillariophyta</taxon>
        <taxon>Bacillariophyceae</taxon>
        <taxon>Bacillariophycidae</taxon>
        <taxon>Naviculales</taxon>
        <taxon>Naviculaceae</taxon>
        <taxon>Fistulifera</taxon>
    </lineage>
</organism>
<gene>
    <name evidence="4" type="ORF">FisN_23Hh024</name>
</gene>
<dbReference type="InterPro" id="IPR046347">
    <property type="entry name" value="bZIP_sf"/>
</dbReference>
<keyword evidence="5" id="KW-1185">Reference proteome</keyword>
<feature type="coiled-coil region" evidence="1">
    <location>
        <begin position="90"/>
        <end position="131"/>
    </location>
</feature>
<dbReference type="GO" id="GO:0003700">
    <property type="term" value="F:DNA-binding transcription factor activity"/>
    <property type="evidence" value="ECO:0007669"/>
    <property type="project" value="InterPro"/>
</dbReference>
<evidence type="ECO:0000256" key="2">
    <source>
        <dbReference type="SAM" id="MobiDB-lite"/>
    </source>
</evidence>
<dbReference type="Proteomes" id="UP000198406">
    <property type="component" value="Unassembled WGS sequence"/>
</dbReference>